<keyword evidence="2" id="KW-1185">Reference proteome</keyword>
<gene>
    <name evidence="1" type="primary">PUT1</name>
    <name evidence="1" type="ORF">FBU59_005258</name>
</gene>
<evidence type="ECO:0000313" key="2">
    <source>
        <dbReference type="Proteomes" id="UP001150603"/>
    </source>
</evidence>
<feature type="non-terminal residue" evidence="1">
    <location>
        <position position="344"/>
    </location>
</feature>
<dbReference type="Proteomes" id="UP001150603">
    <property type="component" value="Unassembled WGS sequence"/>
</dbReference>
<organism evidence="1 2">
    <name type="scientific">Linderina macrospora</name>
    <dbReference type="NCBI Taxonomy" id="4868"/>
    <lineage>
        <taxon>Eukaryota</taxon>
        <taxon>Fungi</taxon>
        <taxon>Fungi incertae sedis</taxon>
        <taxon>Zoopagomycota</taxon>
        <taxon>Kickxellomycotina</taxon>
        <taxon>Kickxellomycetes</taxon>
        <taxon>Kickxellales</taxon>
        <taxon>Kickxellaceae</taxon>
        <taxon>Linderina</taxon>
    </lineage>
</organism>
<evidence type="ECO:0000313" key="1">
    <source>
        <dbReference type="EMBL" id="KAJ1935832.1"/>
    </source>
</evidence>
<sequence>MATLDSRAPAATRNTSATTDTPGEAMLRPDPAHALRKQGLAKLIPLWFVYMACGSPRLVQMAPGMLKAFEKMRLSWLSNAVMRRTFFAWFCAGEKEKEIVQAMRGLKEAGVGSILDFSAEADLADDHAAAVAGSADTARAQANVKADAFAKEYLHGLHMSEQVPGSFAAIKVTGLADPEVLYRLSMPYRPLREAFVAADHDNDGRIDFTQFKQSVLGAMPGGDRVSSASGMFSMVDSNNDGQVDWVDLQMALGLDNPLARPLYLRSSPTSEYGAIESDFEDYERMISRSRAVAQQASDSNVRIMVDAEHSYFQPLIDHVALVLQREFNAQTQHGARALIFNTYQ</sequence>
<protein>
    <submittedName>
        <fullName evidence="1">Proline dehydrogenase</fullName>
    </submittedName>
</protein>
<reference evidence="1" key="1">
    <citation type="submission" date="2022-07" db="EMBL/GenBank/DDBJ databases">
        <title>Phylogenomic reconstructions and comparative analyses of Kickxellomycotina fungi.</title>
        <authorList>
            <person name="Reynolds N.K."/>
            <person name="Stajich J.E."/>
            <person name="Barry K."/>
            <person name="Grigoriev I.V."/>
            <person name="Crous P."/>
            <person name="Smith M.E."/>
        </authorList>
    </citation>
    <scope>NUCLEOTIDE SEQUENCE</scope>
    <source>
        <strain evidence="1">NRRL 5244</strain>
    </source>
</reference>
<proteinExistence type="predicted"/>
<dbReference type="EMBL" id="JANBPW010004103">
    <property type="protein sequence ID" value="KAJ1935832.1"/>
    <property type="molecule type" value="Genomic_DNA"/>
</dbReference>
<comment type="caution">
    <text evidence="1">The sequence shown here is derived from an EMBL/GenBank/DDBJ whole genome shotgun (WGS) entry which is preliminary data.</text>
</comment>
<name>A0ACC1J366_9FUNG</name>
<accession>A0ACC1J366</accession>